<dbReference type="CDD" id="cd07505">
    <property type="entry name" value="HAD_BPGM-like"/>
    <property type="match status" value="1"/>
</dbReference>
<comment type="caution">
    <text evidence="1">The sequence shown here is derived from an EMBL/GenBank/DDBJ whole genome shotgun (WGS) entry which is preliminary data.</text>
</comment>
<dbReference type="PRINTS" id="PR00413">
    <property type="entry name" value="HADHALOGNASE"/>
</dbReference>
<gene>
    <name evidence="1" type="ORF">ABGV49_10985</name>
</gene>
<evidence type="ECO:0000313" key="2">
    <source>
        <dbReference type="Proteomes" id="UP001455709"/>
    </source>
</evidence>
<dbReference type="Gene3D" id="3.40.50.1000">
    <property type="entry name" value="HAD superfamily/HAD-like"/>
    <property type="match status" value="1"/>
</dbReference>
<dbReference type="Pfam" id="PF00702">
    <property type="entry name" value="Hydrolase"/>
    <property type="match status" value="1"/>
</dbReference>
<dbReference type="InterPro" id="IPR023198">
    <property type="entry name" value="PGP-like_dom2"/>
</dbReference>
<proteinExistence type="predicted"/>
<organism evidence="1 2">
    <name type="scientific">Chromobacterium vaccinii</name>
    <dbReference type="NCBI Taxonomy" id="1108595"/>
    <lineage>
        <taxon>Bacteria</taxon>
        <taxon>Pseudomonadati</taxon>
        <taxon>Pseudomonadota</taxon>
        <taxon>Betaproteobacteria</taxon>
        <taxon>Neisseriales</taxon>
        <taxon>Chromobacteriaceae</taxon>
        <taxon>Chromobacterium</taxon>
    </lineage>
</organism>
<dbReference type="PANTHER" id="PTHR43481:SF4">
    <property type="entry name" value="GLYCEROL-1-PHOSPHATE PHOSPHOHYDROLASE 1-RELATED"/>
    <property type="match status" value="1"/>
</dbReference>
<name>A0ABV0FE87_9NEIS</name>
<dbReference type="InterPro" id="IPR036412">
    <property type="entry name" value="HAD-like_sf"/>
</dbReference>
<evidence type="ECO:0000313" key="1">
    <source>
        <dbReference type="EMBL" id="MEO2217580.1"/>
    </source>
</evidence>
<dbReference type="InterPro" id="IPR006439">
    <property type="entry name" value="HAD-SF_hydro_IA"/>
</dbReference>
<dbReference type="NCBIfam" id="TIGR01509">
    <property type="entry name" value="HAD-SF-IA-v3"/>
    <property type="match status" value="1"/>
</dbReference>
<keyword evidence="2" id="KW-1185">Reference proteome</keyword>
<accession>A0ABV0FE87</accession>
<dbReference type="SFLD" id="SFLDG01135">
    <property type="entry name" value="C1.5.6:_HAD__Beta-PGM__Phospha"/>
    <property type="match status" value="1"/>
</dbReference>
<dbReference type="Gene3D" id="1.10.150.240">
    <property type="entry name" value="Putative phosphatase, domain 2"/>
    <property type="match status" value="1"/>
</dbReference>
<dbReference type="Proteomes" id="UP001455709">
    <property type="component" value="Unassembled WGS sequence"/>
</dbReference>
<dbReference type="SUPFAM" id="SSF56784">
    <property type="entry name" value="HAD-like"/>
    <property type="match status" value="1"/>
</dbReference>
<reference evidence="1 2" key="1">
    <citation type="submission" date="2024-05" db="EMBL/GenBank/DDBJ databases">
        <authorList>
            <person name="De Oliveira J.P."/>
            <person name="Noriler S.A."/>
            <person name="De Oliveira A.G."/>
            <person name="Sipoli D.S."/>
        </authorList>
    </citation>
    <scope>NUCLEOTIDE SEQUENCE [LARGE SCALE GENOMIC DNA]</scope>
    <source>
        <strain evidence="1 2">LABIM189</strain>
    </source>
</reference>
<dbReference type="EMBL" id="JBDOJC010000001">
    <property type="protein sequence ID" value="MEO2217580.1"/>
    <property type="molecule type" value="Genomic_DNA"/>
</dbReference>
<protein>
    <submittedName>
        <fullName evidence="1">HAD family phosphatase</fullName>
    </submittedName>
</protein>
<dbReference type="InterPro" id="IPR023214">
    <property type="entry name" value="HAD_sf"/>
</dbReference>
<dbReference type="InterPro" id="IPR051806">
    <property type="entry name" value="HAD-like_SPP"/>
</dbReference>
<dbReference type="PANTHER" id="PTHR43481">
    <property type="entry name" value="FRUCTOSE-1-PHOSPHATE PHOSPHATASE"/>
    <property type="match status" value="1"/>
</dbReference>
<dbReference type="SFLD" id="SFLDG01129">
    <property type="entry name" value="C1.5:_HAD__Beta-PGM__Phosphata"/>
    <property type="match status" value="1"/>
</dbReference>
<sequence>MSRVFFSAVCFDMDGVLIQSRSVIEDAWMSVARLYGITVTDDDIRDHIHGRAGQYTLDTLFASYPVEERVLIKKKVDSFEETAPCALLPGVADMIHQLKSAHIPLALVTSSWQERIRFVMELHGLHGMFDTIISREDVGQGKPSPECYQLAASRLQRPAKECLVFEDSVSGVRAALQGGARCVGIGREESLIQAGADARYEDFQAFRFHVEDGGKNYLETCGDVAILSLVERSSAKQVFSA</sequence>
<dbReference type="SFLD" id="SFLDS00003">
    <property type="entry name" value="Haloacid_Dehalogenase"/>
    <property type="match status" value="1"/>
</dbReference>
<dbReference type="RefSeq" id="WP_347370729.1">
    <property type="nucleotide sequence ID" value="NZ_JBDOJC010000001.1"/>
</dbReference>